<comment type="caution">
    <text evidence="1">The sequence shown here is derived from an EMBL/GenBank/DDBJ whole genome shotgun (WGS) entry which is preliminary data.</text>
</comment>
<dbReference type="EMBL" id="JRHC01000006">
    <property type="protein sequence ID" value="KJF42325.1"/>
    <property type="molecule type" value="Genomic_DNA"/>
</dbReference>
<dbReference type="PATRIC" id="fig|1544798.3.peg.4439"/>
<gene>
    <name evidence="1" type="ORF">LH29_21295</name>
</gene>
<name>A0A0D8J5U9_9BACT</name>
<reference evidence="1 2" key="1">
    <citation type="submission" date="2014-09" db="EMBL/GenBank/DDBJ databases">
        <title>Draft Genome Sequence of Draconibacterium sp. JN14CK-3.</title>
        <authorList>
            <person name="Dong C."/>
            <person name="Lai Q."/>
            <person name="Shao Z."/>
        </authorList>
    </citation>
    <scope>NUCLEOTIDE SEQUENCE [LARGE SCALE GENOMIC DNA]</scope>
    <source>
        <strain evidence="1 2">JN14CK-3</strain>
    </source>
</reference>
<dbReference type="RefSeq" id="WP_045033118.1">
    <property type="nucleotide sequence ID" value="NZ_JRHC01000006.1"/>
</dbReference>
<dbReference type="STRING" id="1544798.LH29_21295"/>
<proteinExistence type="predicted"/>
<dbReference type="Proteomes" id="UP000032544">
    <property type="component" value="Unassembled WGS sequence"/>
</dbReference>
<organism evidence="1 2">
    <name type="scientific">Draconibacterium sediminis</name>
    <dbReference type="NCBI Taxonomy" id="1544798"/>
    <lineage>
        <taxon>Bacteria</taxon>
        <taxon>Pseudomonadati</taxon>
        <taxon>Bacteroidota</taxon>
        <taxon>Bacteroidia</taxon>
        <taxon>Marinilabiliales</taxon>
        <taxon>Prolixibacteraceae</taxon>
        <taxon>Draconibacterium</taxon>
    </lineage>
</organism>
<evidence type="ECO:0000313" key="2">
    <source>
        <dbReference type="Proteomes" id="UP000032544"/>
    </source>
</evidence>
<dbReference type="Pfam" id="PF20420">
    <property type="entry name" value="DUF6702"/>
    <property type="match status" value="1"/>
</dbReference>
<sequence length="169" mass="19558">MKISKKIILPVLFLFLGVFFSNAHPFYVSICQIDFNEQNQSLEISVKIFVDDLIEGLSEEGHNKLYIGETREDAHTDEYIYDYLKKSIRLKVNDKDVEAAFVGKELETDVVWTYMEIGNITDLKNIEVDCNLLTDVFRDQSNIVQVNKNGEIKNLLLSKRDTNGRLKFD</sequence>
<dbReference type="OrthoDB" id="5735516at2"/>
<accession>A0A0D8J5U9</accession>
<dbReference type="AlphaFoldDB" id="A0A0D8J5U9"/>
<evidence type="ECO:0000313" key="1">
    <source>
        <dbReference type="EMBL" id="KJF42325.1"/>
    </source>
</evidence>
<protein>
    <submittedName>
        <fullName evidence="1">Uncharacterized protein</fullName>
    </submittedName>
</protein>
<keyword evidence="2" id="KW-1185">Reference proteome</keyword>
<dbReference type="InterPro" id="IPR046525">
    <property type="entry name" value="DUF6702"/>
</dbReference>